<dbReference type="GO" id="GO:0045944">
    <property type="term" value="P:positive regulation of transcription by RNA polymerase II"/>
    <property type="evidence" value="ECO:0007669"/>
    <property type="project" value="TreeGrafter"/>
</dbReference>
<dbReference type="PRINTS" id="PR00755">
    <property type="entry name" value="AFLATOXINBRP"/>
</dbReference>
<dbReference type="InterPro" id="IPR001138">
    <property type="entry name" value="Zn2Cys6_DnaBD"/>
</dbReference>
<evidence type="ECO:0000256" key="3">
    <source>
        <dbReference type="SAM" id="MobiDB-lite"/>
    </source>
</evidence>
<dbReference type="Gene3D" id="4.10.240.10">
    <property type="entry name" value="Zn(2)-C6 fungal-type DNA-binding domain"/>
    <property type="match status" value="1"/>
</dbReference>
<accession>A0A7C8I068</accession>
<evidence type="ECO:0000256" key="1">
    <source>
        <dbReference type="ARBA" id="ARBA00004123"/>
    </source>
</evidence>
<sequence length="539" mass="61054">MRRNQRSPGDARRRTGCWSCKSKHVRCTEERPQCARCTKLGVRCEYGIRLLWQQDAAQRGICLGREGAWSKHGKPKPKPAPHAPTSTPHFVTPGNEPIFLHTACRHFRSRGADDQHEAEADEDYSEAEDTTSTLCTRRPPWSAPRLPLSPFRTRPLNEAYLLDYFISAICPNCSLDSTDNPYLSYITPMALVYPPLHDAVIAIAATERSLLNDPRFEKEAWWYKSRALKGLQASIADGSVSWPFIATVLMLCFGDIADGCNDSWRTHLRGGLTTLNELHTDCTESQMLRKFCLMYFVAHDIMGHTAGGSDVEPTPYTWLEDDDMEEIDPIMGCSRGLLDIINRISIISSDVKRLLSRRVLSIDEVRCFEQSRSQLERALYAIRQVPPPTTTNPDIARVAEAKRTAALLYLYERFASVPQASSGSDPSETMRHHINRLVNALILQLGPLPVTPTLLWPLFVLGNASPGDEEHRRFVLERLGRMLRGRNLGSVRLARRLMERKFRRWDLQVCEPDSPIWMEGKMAGNDVMRGLRGKWVSLA</sequence>
<dbReference type="AlphaFoldDB" id="A0A7C8I068"/>
<comment type="subcellular location">
    <subcellularLocation>
        <location evidence="1">Nucleus</location>
    </subcellularLocation>
</comment>
<dbReference type="SMART" id="SM00066">
    <property type="entry name" value="GAL4"/>
    <property type="match status" value="1"/>
</dbReference>
<feature type="region of interest" description="Disordered" evidence="3">
    <location>
        <begin position="111"/>
        <end position="138"/>
    </location>
</feature>
<dbReference type="GO" id="GO:0005634">
    <property type="term" value="C:nucleus"/>
    <property type="evidence" value="ECO:0007669"/>
    <property type="project" value="UniProtKB-SubCell"/>
</dbReference>
<dbReference type="InterPro" id="IPR036864">
    <property type="entry name" value="Zn2-C6_fun-type_DNA-bd_sf"/>
</dbReference>
<comment type="caution">
    <text evidence="5">The sequence shown here is derived from an EMBL/GenBank/DDBJ whole genome shotgun (WGS) entry which is preliminary data.</text>
</comment>
<dbReference type="GO" id="GO:0008270">
    <property type="term" value="F:zinc ion binding"/>
    <property type="evidence" value="ECO:0007669"/>
    <property type="project" value="InterPro"/>
</dbReference>
<organism evidence="5 6">
    <name type="scientific">Massariosphaeria phaeospora</name>
    <dbReference type="NCBI Taxonomy" id="100035"/>
    <lineage>
        <taxon>Eukaryota</taxon>
        <taxon>Fungi</taxon>
        <taxon>Dikarya</taxon>
        <taxon>Ascomycota</taxon>
        <taxon>Pezizomycotina</taxon>
        <taxon>Dothideomycetes</taxon>
        <taxon>Pleosporomycetidae</taxon>
        <taxon>Pleosporales</taxon>
        <taxon>Pleosporales incertae sedis</taxon>
        <taxon>Massariosphaeria</taxon>
    </lineage>
</organism>
<dbReference type="PANTHER" id="PTHR37534:SF49">
    <property type="entry name" value="LYSINE BIOSYNTHESIS REGULATORY PROTEIN LYS14"/>
    <property type="match status" value="1"/>
</dbReference>
<dbReference type="GO" id="GO:0000981">
    <property type="term" value="F:DNA-binding transcription factor activity, RNA polymerase II-specific"/>
    <property type="evidence" value="ECO:0007669"/>
    <property type="project" value="InterPro"/>
</dbReference>
<evidence type="ECO:0000259" key="4">
    <source>
        <dbReference type="PROSITE" id="PS50048"/>
    </source>
</evidence>
<evidence type="ECO:0000313" key="6">
    <source>
        <dbReference type="Proteomes" id="UP000481861"/>
    </source>
</evidence>
<protein>
    <submittedName>
        <fullName evidence="5">Fungal-specific transcription factor domain-containing protein</fullName>
    </submittedName>
</protein>
<dbReference type="InterPro" id="IPR021858">
    <property type="entry name" value="Fun_TF"/>
</dbReference>
<dbReference type="PROSITE" id="PS00463">
    <property type="entry name" value="ZN2_CY6_FUNGAL_1"/>
    <property type="match status" value="1"/>
</dbReference>
<dbReference type="PROSITE" id="PS50048">
    <property type="entry name" value="ZN2_CY6_FUNGAL_2"/>
    <property type="match status" value="1"/>
</dbReference>
<dbReference type="OrthoDB" id="5130013at2759"/>
<dbReference type="PANTHER" id="PTHR37534">
    <property type="entry name" value="TRANSCRIPTIONAL ACTIVATOR PROTEIN UGA3"/>
    <property type="match status" value="1"/>
</dbReference>
<keyword evidence="2" id="KW-0539">Nucleus</keyword>
<name>A0A7C8I068_9PLEO</name>
<feature type="domain" description="Zn(2)-C6 fungal-type" evidence="4">
    <location>
        <begin position="16"/>
        <end position="46"/>
    </location>
</feature>
<dbReference type="EMBL" id="JAADJZ010000033">
    <property type="protein sequence ID" value="KAF2865406.1"/>
    <property type="molecule type" value="Genomic_DNA"/>
</dbReference>
<gene>
    <name evidence="5" type="ORF">BDV95DRAFT_507081</name>
</gene>
<dbReference type="Pfam" id="PF00172">
    <property type="entry name" value="Zn_clus"/>
    <property type="match status" value="1"/>
</dbReference>
<keyword evidence="6" id="KW-1185">Reference proteome</keyword>
<proteinExistence type="predicted"/>
<reference evidence="5 6" key="1">
    <citation type="submission" date="2020-01" db="EMBL/GenBank/DDBJ databases">
        <authorList>
            <consortium name="DOE Joint Genome Institute"/>
            <person name="Haridas S."/>
            <person name="Albert R."/>
            <person name="Binder M."/>
            <person name="Bloem J."/>
            <person name="Labutti K."/>
            <person name="Salamov A."/>
            <person name="Andreopoulos B."/>
            <person name="Baker S.E."/>
            <person name="Barry K."/>
            <person name="Bills G."/>
            <person name="Bluhm B.H."/>
            <person name="Cannon C."/>
            <person name="Castanera R."/>
            <person name="Culley D.E."/>
            <person name="Daum C."/>
            <person name="Ezra D."/>
            <person name="Gonzalez J.B."/>
            <person name="Henrissat B."/>
            <person name="Kuo A."/>
            <person name="Liang C."/>
            <person name="Lipzen A."/>
            <person name="Lutzoni F."/>
            <person name="Magnuson J."/>
            <person name="Mondo S."/>
            <person name="Nolan M."/>
            <person name="Ohm R."/>
            <person name="Pangilinan J."/>
            <person name="Park H.-J.H."/>
            <person name="Ramirez L."/>
            <person name="Alfaro M."/>
            <person name="Sun H."/>
            <person name="Tritt A."/>
            <person name="Yoshinaga Y."/>
            <person name="Zwiers L.-H.L."/>
            <person name="Turgeon B.G."/>
            <person name="Goodwin S.B."/>
            <person name="Spatafora J.W."/>
            <person name="Crous P.W."/>
            <person name="Grigoriev I.V."/>
        </authorList>
    </citation>
    <scope>NUCLEOTIDE SEQUENCE [LARGE SCALE GENOMIC DNA]</scope>
    <source>
        <strain evidence="5 6">CBS 611.86</strain>
    </source>
</reference>
<dbReference type="Proteomes" id="UP000481861">
    <property type="component" value="Unassembled WGS sequence"/>
</dbReference>
<dbReference type="GO" id="GO:0000976">
    <property type="term" value="F:transcription cis-regulatory region binding"/>
    <property type="evidence" value="ECO:0007669"/>
    <property type="project" value="TreeGrafter"/>
</dbReference>
<feature type="compositionally biased region" description="Acidic residues" evidence="3">
    <location>
        <begin position="119"/>
        <end position="129"/>
    </location>
</feature>
<evidence type="ECO:0000313" key="5">
    <source>
        <dbReference type="EMBL" id="KAF2865406.1"/>
    </source>
</evidence>
<dbReference type="Pfam" id="PF11951">
    <property type="entry name" value="Fungal_trans_2"/>
    <property type="match status" value="1"/>
</dbReference>
<evidence type="ECO:0000256" key="2">
    <source>
        <dbReference type="ARBA" id="ARBA00023242"/>
    </source>
</evidence>
<dbReference type="CDD" id="cd00067">
    <property type="entry name" value="GAL4"/>
    <property type="match status" value="1"/>
</dbReference>
<dbReference type="SUPFAM" id="SSF57701">
    <property type="entry name" value="Zn2/Cys6 DNA-binding domain"/>
    <property type="match status" value="1"/>
</dbReference>
<feature type="region of interest" description="Disordered" evidence="3">
    <location>
        <begin position="67"/>
        <end position="88"/>
    </location>
</feature>